<dbReference type="PANTHER" id="PTHR43617:SF38">
    <property type="entry name" value="N-ACETYLTRANSFERASE DOMAIN-CONTAINING PROTEIN"/>
    <property type="match status" value="1"/>
</dbReference>
<dbReference type="CDD" id="cd04301">
    <property type="entry name" value="NAT_SF"/>
    <property type="match status" value="1"/>
</dbReference>
<keyword evidence="3" id="KW-1185">Reference proteome</keyword>
<dbReference type="SUPFAM" id="SSF55729">
    <property type="entry name" value="Acyl-CoA N-acyltransferases (Nat)"/>
    <property type="match status" value="1"/>
</dbReference>
<dbReference type="EMBL" id="JBHUPG010000012">
    <property type="protein sequence ID" value="MFD2911725.1"/>
    <property type="molecule type" value="Genomic_DNA"/>
</dbReference>
<dbReference type="Pfam" id="PF00583">
    <property type="entry name" value="Acetyltransf_1"/>
    <property type="match status" value="1"/>
</dbReference>
<organism evidence="2 3">
    <name type="scientific">Jeotgalibacillus terrae</name>
    <dbReference type="NCBI Taxonomy" id="587735"/>
    <lineage>
        <taxon>Bacteria</taxon>
        <taxon>Bacillati</taxon>
        <taxon>Bacillota</taxon>
        <taxon>Bacilli</taxon>
        <taxon>Bacillales</taxon>
        <taxon>Caryophanaceae</taxon>
        <taxon>Jeotgalibacillus</taxon>
    </lineage>
</organism>
<protein>
    <submittedName>
        <fullName evidence="2">GNAT family N-acetyltransferase</fullName>
    </submittedName>
</protein>
<dbReference type="InterPro" id="IPR050276">
    <property type="entry name" value="MshD_Acetyltransferase"/>
</dbReference>
<dbReference type="InterPro" id="IPR000182">
    <property type="entry name" value="GNAT_dom"/>
</dbReference>
<reference evidence="3" key="1">
    <citation type="journal article" date="2019" name="Int. J. Syst. Evol. Microbiol.">
        <title>The Global Catalogue of Microorganisms (GCM) 10K type strain sequencing project: providing services to taxonomists for standard genome sequencing and annotation.</title>
        <authorList>
            <consortium name="The Broad Institute Genomics Platform"/>
            <consortium name="The Broad Institute Genome Sequencing Center for Infectious Disease"/>
            <person name="Wu L."/>
            <person name="Ma J."/>
        </authorList>
    </citation>
    <scope>NUCLEOTIDE SEQUENCE [LARGE SCALE GENOMIC DNA]</scope>
    <source>
        <strain evidence="3">KCTC 13528</strain>
    </source>
</reference>
<name>A0ABW5ZGS9_9BACL</name>
<evidence type="ECO:0000313" key="2">
    <source>
        <dbReference type="EMBL" id="MFD2911725.1"/>
    </source>
</evidence>
<dbReference type="Gene3D" id="3.40.630.30">
    <property type="match status" value="1"/>
</dbReference>
<dbReference type="RefSeq" id="WP_380269246.1">
    <property type="nucleotide sequence ID" value="NZ_JBHUPG010000012.1"/>
</dbReference>
<sequence length="207" mass="23987">MMKIVNYDKQYEHSWLRCRLLAYFYSAFYEDVETEKPVFNQTSIELIALEGDQVVGLLDMIVDDASNKLTFLRSEKGAFIQTIAVHPDYQKQGIAQKLYDQAMERLRTYEYVQFIELYTRDDQAANTFYEKQGFEKTVSYFDVFGVEKGIRKPVNVKPGNGEVIAESGGERVGFALVDSVYEVFDEKSLEEIDHDRVVPVYGYVKML</sequence>
<dbReference type="PROSITE" id="PS51186">
    <property type="entry name" value="GNAT"/>
    <property type="match status" value="1"/>
</dbReference>
<proteinExistence type="predicted"/>
<comment type="caution">
    <text evidence="2">The sequence shown here is derived from an EMBL/GenBank/DDBJ whole genome shotgun (WGS) entry which is preliminary data.</text>
</comment>
<dbReference type="Proteomes" id="UP001597561">
    <property type="component" value="Unassembled WGS sequence"/>
</dbReference>
<accession>A0ABW5ZGS9</accession>
<dbReference type="PANTHER" id="PTHR43617">
    <property type="entry name" value="L-AMINO ACID N-ACETYLTRANSFERASE"/>
    <property type="match status" value="1"/>
</dbReference>
<dbReference type="InterPro" id="IPR016181">
    <property type="entry name" value="Acyl_CoA_acyltransferase"/>
</dbReference>
<evidence type="ECO:0000313" key="3">
    <source>
        <dbReference type="Proteomes" id="UP001597561"/>
    </source>
</evidence>
<feature type="domain" description="N-acetyltransferase" evidence="1">
    <location>
        <begin position="2"/>
        <end position="155"/>
    </location>
</feature>
<gene>
    <name evidence="2" type="ORF">ACFS5P_07535</name>
</gene>
<evidence type="ECO:0000259" key="1">
    <source>
        <dbReference type="PROSITE" id="PS51186"/>
    </source>
</evidence>